<dbReference type="Gene3D" id="2.60.120.620">
    <property type="entry name" value="q2cbj1_9rhob like domain"/>
    <property type="match status" value="1"/>
</dbReference>
<reference evidence="1 2" key="1">
    <citation type="journal article" date="2019" name="Int. J. Syst. Evol. Microbiol.">
        <title>The Global Catalogue of Microorganisms (GCM) 10K type strain sequencing project: providing services to taxonomists for standard genome sequencing and annotation.</title>
        <authorList>
            <consortium name="The Broad Institute Genomics Platform"/>
            <consortium name="The Broad Institute Genome Sequencing Center for Infectious Disease"/>
            <person name="Wu L."/>
            <person name="Ma J."/>
        </authorList>
    </citation>
    <scope>NUCLEOTIDE SEQUENCE [LARGE SCALE GENOMIC DNA]</scope>
    <source>
        <strain evidence="1 2">JCM 15896</strain>
    </source>
</reference>
<proteinExistence type="predicted"/>
<sequence length="206" mass="23513">MTIQNFDVQPLFAIPYFRANLSHAISKEQIEYIKSFKMLPNQQNMISENLSIFEDPKLASIKKAVQEALDIYAKEVMGIEQKLYVTQSWSLINNPNIGMHTHSHSNSIVSGSLYYAELPAPVSRMVFDKHTTYRQLVINPSNDKQNIYNTPINVVTPQTHDILLFPSELTHQVEPNLSDKPRYSIAFNCFVKGKLGDLRDVSQLTL</sequence>
<evidence type="ECO:0008006" key="3">
    <source>
        <dbReference type="Google" id="ProtNLM"/>
    </source>
</evidence>
<gene>
    <name evidence="1" type="ORF">GCM10009114_07490</name>
</gene>
<dbReference type="SUPFAM" id="SSF51197">
    <property type="entry name" value="Clavaminate synthase-like"/>
    <property type="match status" value="1"/>
</dbReference>
<protein>
    <recommendedName>
        <fullName evidence="3">Fe2OG dioxygenase domain-containing protein</fullName>
    </recommendedName>
</protein>
<dbReference type="RefSeq" id="WP_343856661.1">
    <property type="nucleotide sequence ID" value="NZ_BAAAFD010000002.1"/>
</dbReference>
<evidence type="ECO:0000313" key="2">
    <source>
        <dbReference type="Proteomes" id="UP001500359"/>
    </source>
</evidence>
<accession>A0ABN1LDP5</accession>
<comment type="caution">
    <text evidence="1">The sequence shown here is derived from an EMBL/GenBank/DDBJ whole genome shotgun (WGS) entry which is preliminary data.</text>
</comment>
<dbReference type="Pfam" id="PF13759">
    <property type="entry name" value="2OG-FeII_Oxy_5"/>
    <property type="match status" value="1"/>
</dbReference>
<keyword evidence="2" id="KW-1185">Reference proteome</keyword>
<dbReference type="InterPro" id="IPR012668">
    <property type="entry name" value="CHP02466"/>
</dbReference>
<dbReference type="NCBIfam" id="TIGR02466">
    <property type="entry name" value="TIGR02466 family protein"/>
    <property type="match status" value="1"/>
</dbReference>
<dbReference type="EMBL" id="BAAAFD010000002">
    <property type="protein sequence ID" value="GAA0853808.1"/>
    <property type="molecule type" value="Genomic_DNA"/>
</dbReference>
<name>A0ABN1LDP5_9ALTE</name>
<dbReference type="Proteomes" id="UP001500359">
    <property type="component" value="Unassembled WGS sequence"/>
</dbReference>
<organism evidence="1 2">
    <name type="scientific">Aliiglaciecola litoralis</name>
    <dbReference type="NCBI Taxonomy" id="582857"/>
    <lineage>
        <taxon>Bacteria</taxon>
        <taxon>Pseudomonadati</taxon>
        <taxon>Pseudomonadota</taxon>
        <taxon>Gammaproteobacteria</taxon>
        <taxon>Alteromonadales</taxon>
        <taxon>Alteromonadaceae</taxon>
        <taxon>Aliiglaciecola</taxon>
    </lineage>
</organism>
<evidence type="ECO:0000313" key="1">
    <source>
        <dbReference type="EMBL" id="GAA0853808.1"/>
    </source>
</evidence>